<gene>
    <name evidence="1" type="ORF">J2S74_003178</name>
</gene>
<sequence>MSRRMCYKGMLVEEETGIHLKTLEGGFPEETEALQPGHGLPLGVIGPPVAYPSRIIFS</sequence>
<proteinExistence type="predicted"/>
<name>A0ABT9ZX35_9BACI</name>
<dbReference type="EMBL" id="JAUSUG010000012">
    <property type="protein sequence ID" value="MDQ0255796.1"/>
    <property type="molecule type" value="Genomic_DNA"/>
</dbReference>
<dbReference type="Proteomes" id="UP001230005">
    <property type="component" value="Unassembled WGS sequence"/>
</dbReference>
<organism evidence="1 2">
    <name type="scientific">Evansella vedderi</name>
    <dbReference type="NCBI Taxonomy" id="38282"/>
    <lineage>
        <taxon>Bacteria</taxon>
        <taxon>Bacillati</taxon>
        <taxon>Bacillota</taxon>
        <taxon>Bacilli</taxon>
        <taxon>Bacillales</taxon>
        <taxon>Bacillaceae</taxon>
        <taxon>Evansella</taxon>
    </lineage>
</organism>
<comment type="caution">
    <text evidence="1">The sequence shown here is derived from an EMBL/GenBank/DDBJ whole genome shotgun (WGS) entry which is preliminary data.</text>
</comment>
<keyword evidence="2" id="KW-1185">Reference proteome</keyword>
<protein>
    <submittedName>
        <fullName evidence="1">Uncharacterized protein</fullName>
    </submittedName>
</protein>
<accession>A0ABT9ZX35</accession>
<evidence type="ECO:0000313" key="2">
    <source>
        <dbReference type="Proteomes" id="UP001230005"/>
    </source>
</evidence>
<reference evidence="1 2" key="1">
    <citation type="submission" date="2023-07" db="EMBL/GenBank/DDBJ databases">
        <title>Genomic Encyclopedia of Type Strains, Phase IV (KMG-IV): sequencing the most valuable type-strain genomes for metagenomic binning, comparative biology and taxonomic classification.</title>
        <authorList>
            <person name="Goeker M."/>
        </authorList>
    </citation>
    <scope>NUCLEOTIDE SEQUENCE [LARGE SCALE GENOMIC DNA]</scope>
    <source>
        <strain evidence="1 2">DSM 9768</strain>
    </source>
</reference>
<evidence type="ECO:0000313" key="1">
    <source>
        <dbReference type="EMBL" id="MDQ0255796.1"/>
    </source>
</evidence>